<dbReference type="EMBL" id="AP025637">
    <property type="protein sequence ID" value="BDG74043.1"/>
    <property type="molecule type" value="Genomic_DNA"/>
</dbReference>
<protein>
    <submittedName>
        <fullName evidence="1">Uncharacterized protein</fullName>
    </submittedName>
</protein>
<evidence type="ECO:0000313" key="2">
    <source>
        <dbReference type="Proteomes" id="UP000831327"/>
    </source>
</evidence>
<organism evidence="1 2">
    <name type="scientific">Roseomonas fluvialis</name>
    <dbReference type="NCBI Taxonomy" id="1750527"/>
    <lineage>
        <taxon>Bacteria</taxon>
        <taxon>Pseudomonadati</taxon>
        <taxon>Pseudomonadota</taxon>
        <taxon>Alphaproteobacteria</taxon>
        <taxon>Acetobacterales</taxon>
        <taxon>Roseomonadaceae</taxon>
        <taxon>Roseomonas</taxon>
    </lineage>
</organism>
<dbReference type="Proteomes" id="UP000831327">
    <property type="component" value="Chromosome"/>
</dbReference>
<sequence>MVWNPDADLRPPASDASITIETLTEHILGGWRLRNHAHEDLQRYHGKLLELMCQELGVAWRDDADALRAAWYGSDNGRREENEAGPMGTVHDIRSEAMSRNEADNVPLPSILRTICDSYAGIERPFDSFLEYRPGEREREILDAHIGGIDRATDALRKLWQRWLRDMLLLRWPDAASRTTSWERLAELGLGKPVDAADYF</sequence>
<keyword evidence="2" id="KW-1185">Reference proteome</keyword>
<reference evidence="1 2" key="1">
    <citation type="journal article" date="2016" name="Microbes Environ.">
        <title>Phylogenetically diverse aerobic anoxygenic phototrophic bacteria isolated from epilithic biofilms in Tama river, Japan.</title>
        <authorList>
            <person name="Hirose S."/>
            <person name="Matsuura K."/>
            <person name="Haruta S."/>
        </authorList>
    </citation>
    <scope>NUCLEOTIDE SEQUENCE [LARGE SCALE GENOMIC DNA]</scope>
    <source>
        <strain evidence="1 2">S08</strain>
    </source>
</reference>
<evidence type="ECO:0000313" key="1">
    <source>
        <dbReference type="EMBL" id="BDG74043.1"/>
    </source>
</evidence>
<name>A0ABN6P8X3_9PROT</name>
<dbReference type="RefSeq" id="WP_244408247.1">
    <property type="nucleotide sequence ID" value="NZ_AP025637.1"/>
</dbReference>
<accession>A0ABN6P8X3</accession>
<proteinExistence type="predicted"/>
<gene>
    <name evidence="1" type="ORF">Rmf_39720</name>
</gene>